<keyword evidence="3 5" id="KW-1133">Transmembrane helix</keyword>
<keyword evidence="4 5" id="KW-0472">Membrane</keyword>
<evidence type="ECO:0000256" key="2">
    <source>
        <dbReference type="ARBA" id="ARBA00022692"/>
    </source>
</evidence>
<keyword evidence="5" id="KW-0520">NAD</keyword>
<comment type="function">
    <text evidence="5">NDH-1 shuttles electrons from NADH, via FMN and iron-sulfur (Fe-S) centers, to quinones in the respiratory chain. The immediate electron acceptor for the enzyme in this species is believed to be a menaquinone. Couples the redox reaction to proton translocation (for every two electrons transferred, four hydrogen ions are translocated across the cytoplasmic membrane), and thus conserves the redox energy in a proton gradient.</text>
</comment>
<dbReference type="NCBIfam" id="TIGR01770">
    <property type="entry name" value="NDH_I_N"/>
    <property type="match status" value="1"/>
</dbReference>
<dbReference type="InterPro" id="IPR010096">
    <property type="entry name" value="NADH-Q_OxRdtase_suN/2"/>
</dbReference>
<comment type="subunit">
    <text evidence="5">NDH-1 is composed of 14 different subunits. Subunits NuoA, H, J, K, L, M, N constitute the membrane sector of the complex.</text>
</comment>
<evidence type="ECO:0000256" key="6">
    <source>
        <dbReference type="RuleBase" id="RU000320"/>
    </source>
</evidence>
<comment type="subcellular location">
    <subcellularLocation>
        <location evidence="5">Cell membrane</location>
        <topology evidence="5">Multi-pass membrane protein</topology>
    </subcellularLocation>
    <subcellularLocation>
        <location evidence="1">Endomembrane system</location>
        <topology evidence="1">Multi-pass membrane protein</topology>
    </subcellularLocation>
    <subcellularLocation>
        <location evidence="6">Membrane</location>
        <topology evidence="6">Multi-pass membrane protein</topology>
    </subcellularLocation>
</comment>
<feature type="domain" description="NADH:quinone oxidoreductase/Mrp antiporter transmembrane" evidence="7">
    <location>
        <begin position="179"/>
        <end position="474"/>
    </location>
</feature>
<dbReference type="NCBIfam" id="NF004441">
    <property type="entry name" value="PRK05777.1-4"/>
    <property type="match status" value="1"/>
</dbReference>
<keyword evidence="5" id="KW-1003">Cell membrane</keyword>
<evidence type="ECO:0000256" key="5">
    <source>
        <dbReference type="HAMAP-Rule" id="MF_00445"/>
    </source>
</evidence>
<feature type="transmembrane region" description="Helical" evidence="5">
    <location>
        <begin position="381"/>
        <end position="404"/>
    </location>
</feature>
<feature type="transmembrane region" description="Helical" evidence="5">
    <location>
        <begin position="356"/>
        <end position="375"/>
    </location>
</feature>
<evidence type="ECO:0000313" key="8">
    <source>
        <dbReference type="EMBL" id="MDC5696490.1"/>
    </source>
</evidence>
<dbReference type="InterPro" id="IPR001750">
    <property type="entry name" value="ND/Mrp_TM"/>
</dbReference>
<keyword evidence="5" id="KW-0874">Quinone</keyword>
<dbReference type="Pfam" id="PF00361">
    <property type="entry name" value="Proton_antipo_M"/>
    <property type="match status" value="1"/>
</dbReference>
<feature type="transmembrane region" description="Helical" evidence="5">
    <location>
        <begin position="425"/>
        <end position="447"/>
    </location>
</feature>
<feature type="transmembrane region" description="Helical" evidence="5">
    <location>
        <begin position="467"/>
        <end position="488"/>
    </location>
</feature>
<comment type="catalytic activity">
    <reaction evidence="5">
        <text>a quinone + NADH + 5 H(+)(in) = a quinol + NAD(+) + 4 H(+)(out)</text>
        <dbReference type="Rhea" id="RHEA:57888"/>
        <dbReference type="ChEBI" id="CHEBI:15378"/>
        <dbReference type="ChEBI" id="CHEBI:24646"/>
        <dbReference type="ChEBI" id="CHEBI:57540"/>
        <dbReference type="ChEBI" id="CHEBI:57945"/>
        <dbReference type="ChEBI" id="CHEBI:132124"/>
    </reaction>
</comment>
<comment type="caution">
    <text evidence="8">The sequence shown here is derived from an EMBL/GenBank/DDBJ whole genome shotgun (WGS) entry which is preliminary data.</text>
</comment>
<feature type="transmembrane region" description="Helical" evidence="5">
    <location>
        <begin position="256"/>
        <end position="275"/>
    </location>
</feature>
<protein>
    <recommendedName>
        <fullName evidence="5">NADH-quinone oxidoreductase subunit N</fullName>
        <ecNumber evidence="5">7.1.1.-</ecNumber>
    </recommendedName>
    <alternativeName>
        <fullName evidence="5">NADH dehydrogenase I subunit N</fullName>
    </alternativeName>
    <alternativeName>
        <fullName evidence="5">NDH-1 subunit N</fullName>
    </alternativeName>
</protein>
<dbReference type="PANTHER" id="PTHR22773">
    <property type="entry name" value="NADH DEHYDROGENASE"/>
    <property type="match status" value="1"/>
</dbReference>
<dbReference type="EC" id="7.1.1.-" evidence="5"/>
<feature type="transmembrane region" description="Helical" evidence="5">
    <location>
        <begin position="525"/>
        <end position="549"/>
    </location>
</feature>
<feature type="transmembrane region" description="Helical" evidence="5">
    <location>
        <begin position="296"/>
        <end position="318"/>
    </location>
</feature>
<keyword evidence="2 5" id="KW-0812">Transmembrane</keyword>
<proteinExistence type="inferred from homology"/>
<feature type="transmembrane region" description="Helical" evidence="5">
    <location>
        <begin position="330"/>
        <end position="349"/>
    </location>
</feature>
<dbReference type="RefSeq" id="WP_272461066.1">
    <property type="nucleotide sequence ID" value="NZ_JAPFQL010000011.1"/>
</dbReference>
<comment type="similarity">
    <text evidence="5">Belongs to the complex I subunit 2 family.</text>
</comment>
<feature type="transmembrane region" description="Helical" evidence="5">
    <location>
        <begin position="182"/>
        <end position="203"/>
    </location>
</feature>
<feature type="transmembrane region" description="Helical" evidence="5">
    <location>
        <begin position="30"/>
        <end position="51"/>
    </location>
</feature>
<dbReference type="EMBL" id="JAPFQL010000011">
    <property type="protein sequence ID" value="MDC5696490.1"/>
    <property type="molecule type" value="Genomic_DNA"/>
</dbReference>
<evidence type="ECO:0000256" key="4">
    <source>
        <dbReference type="ARBA" id="ARBA00023136"/>
    </source>
</evidence>
<gene>
    <name evidence="5 8" type="primary">nuoN</name>
    <name evidence="8" type="ORF">OO014_04410</name>
</gene>
<dbReference type="GO" id="GO:0050136">
    <property type="term" value="F:NADH dehydrogenase (quinone) (non-electrogenic) activity"/>
    <property type="evidence" value="ECO:0007669"/>
    <property type="project" value="UniProtKB-EC"/>
</dbReference>
<keyword evidence="5" id="KW-1278">Translocase</keyword>
<name>A0ABT5GF87_9MICO</name>
<keyword evidence="8" id="KW-0560">Oxidoreductase</keyword>
<feature type="transmembrane region" description="Helical" evidence="5">
    <location>
        <begin position="98"/>
        <end position="122"/>
    </location>
</feature>
<dbReference type="Proteomes" id="UP001150259">
    <property type="component" value="Unassembled WGS sequence"/>
</dbReference>
<evidence type="ECO:0000256" key="3">
    <source>
        <dbReference type="ARBA" id="ARBA00022989"/>
    </source>
</evidence>
<accession>A0ABT5GF87</accession>
<evidence type="ECO:0000313" key="9">
    <source>
        <dbReference type="Proteomes" id="UP001150259"/>
    </source>
</evidence>
<feature type="transmembrane region" description="Helical" evidence="5">
    <location>
        <begin position="215"/>
        <end position="236"/>
    </location>
</feature>
<keyword evidence="9" id="KW-1185">Reference proteome</keyword>
<sequence>MTAVAALTAPSASSALLPTAFEPAQVDYLAVLPFLVVFGAAVIAVLIEAFAPRERRHVVQATLSVVALLAAFAAVIVAVDHQGYTMGIADSATGRPLFALSIDGPALFMQGAIILMGVLGVLTMAERLGGVGPDAFTPSGASTPGSPVESAATRAGAVTTEVFPLTLFAIAGMMLFPTANDLIGMFVALEVLSLPLYILTGLARRRRLLSQEASLKYFLLGAFSSAFFLFGTALLYGYAGSVYFADLSAAIASGPLAMNGLLVPGAFLVLVGLLFKVGAVPFHAWTPDVYQGAPTPVTGFMAAATKAAAFGAILRLAYVGLDTARWEWTNAVVIIAFLTMVVGAVLSVTQTDIKRLLAYSSIAHAGFILVGVLAFDRKGISAVLFYLVAYGFATIAAFAIVNLVRQNGAEATHLSQWAGLGKRHPVVAGAFAFLMLAFAGIPLTSGFVSKFAVFSAAIGTGGATGTVLAVVGVVCSAITVFVYARIIVLMFFSEPPSESVATGAAATSVGGPGPVAVVTPSVGTTFAIAVGTMITLALGVLPSALLDLADRASQFVR</sequence>
<evidence type="ECO:0000259" key="7">
    <source>
        <dbReference type="Pfam" id="PF00361"/>
    </source>
</evidence>
<dbReference type="HAMAP" id="MF_00445">
    <property type="entry name" value="NDH1_NuoN_1"/>
    <property type="match status" value="1"/>
</dbReference>
<reference evidence="8 9" key="1">
    <citation type="submission" date="2022-11" db="EMBL/GenBank/DDBJ databases">
        <title>Anaerobic phenanthrene biodegradation by a DNRA strain PheN6.</title>
        <authorList>
            <person name="Zhang Z."/>
        </authorList>
    </citation>
    <scope>NUCLEOTIDE SEQUENCE [LARGE SCALE GENOMIC DNA]</scope>
    <source>
        <strain evidence="8 9">PheN6</strain>
    </source>
</reference>
<feature type="transmembrane region" description="Helical" evidence="5">
    <location>
        <begin position="58"/>
        <end position="78"/>
    </location>
</feature>
<evidence type="ECO:0000256" key="1">
    <source>
        <dbReference type="ARBA" id="ARBA00004127"/>
    </source>
</evidence>
<organism evidence="8 9">
    <name type="scientific">Intrasporangium calvum</name>
    <dbReference type="NCBI Taxonomy" id="53358"/>
    <lineage>
        <taxon>Bacteria</taxon>
        <taxon>Bacillati</taxon>
        <taxon>Actinomycetota</taxon>
        <taxon>Actinomycetes</taxon>
        <taxon>Micrococcales</taxon>
        <taxon>Intrasporangiaceae</taxon>
        <taxon>Intrasporangium</taxon>
    </lineage>
</organism>
<keyword evidence="5" id="KW-0813">Transport</keyword>